<comment type="caution">
    <text evidence="2">The sequence shown here is derived from an EMBL/GenBank/DDBJ whole genome shotgun (WGS) entry which is preliminary data.</text>
</comment>
<proteinExistence type="predicted"/>
<evidence type="ECO:0000313" key="3">
    <source>
        <dbReference type="Proteomes" id="UP000307808"/>
    </source>
</evidence>
<dbReference type="Proteomes" id="UP000307808">
    <property type="component" value="Unassembled WGS sequence"/>
</dbReference>
<evidence type="ECO:0000313" key="2">
    <source>
        <dbReference type="EMBL" id="TKI64311.1"/>
    </source>
</evidence>
<accession>A0A4U2YVY8</accession>
<feature type="transmembrane region" description="Helical" evidence="1">
    <location>
        <begin position="174"/>
        <end position="195"/>
    </location>
</feature>
<dbReference type="RefSeq" id="WP_137064772.1">
    <property type="nucleotide sequence ID" value="NZ_CP040748.1"/>
</dbReference>
<protein>
    <submittedName>
        <fullName evidence="2">Uncharacterized protein</fullName>
    </submittedName>
</protein>
<keyword evidence="1" id="KW-0472">Membrane</keyword>
<gene>
    <name evidence="2" type="ORF">FC770_03975</name>
</gene>
<keyword evidence="1" id="KW-0812">Transmembrane</keyword>
<evidence type="ECO:0000256" key="1">
    <source>
        <dbReference type="SAM" id="Phobius"/>
    </source>
</evidence>
<sequence>MTQTPGAMPASETAPDAGATARRRHPLRLAGFGVVLLLLAPIVWFVGAYAYYGHHWSGTTVLDDGEPVAIQVTGGQEYLLWGEGWDLDCTVVDEAGAPVPLRAPTHQWRRNDGALFYEAHAAFVTGDGAVEVTCPKPPPTYEDGMEVEMSRMHVYVEREPWWPPFLDGFFDRSVLAPLITGLVGVGLLVASFVSWRRVRRTAAG</sequence>
<dbReference type="AlphaFoldDB" id="A0A4U2YVY8"/>
<keyword evidence="1" id="KW-1133">Transmembrane helix</keyword>
<dbReference type="EMBL" id="SZPY01000001">
    <property type="protein sequence ID" value="TKI64311.1"/>
    <property type="molecule type" value="Genomic_DNA"/>
</dbReference>
<keyword evidence="3" id="KW-1185">Reference proteome</keyword>
<reference evidence="2 3" key="1">
    <citation type="submission" date="2019-04" db="EMBL/GenBank/DDBJ databases">
        <authorList>
            <person name="Dong K."/>
        </authorList>
    </citation>
    <scope>NUCLEOTIDE SEQUENCE [LARGE SCALE GENOMIC DNA]</scope>
    <source>
        <strain evidence="3">dk3543</strain>
    </source>
</reference>
<organism evidence="2 3">
    <name type="scientific">Nocardioides jishulii</name>
    <dbReference type="NCBI Taxonomy" id="2575440"/>
    <lineage>
        <taxon>Bacteria</taxon>
        <taxon>Bacillati</taxon>
        <taxon>Actinomycetota</taxon>
        <taxon>Actinomycetes</taxon>
        <taxon>Propionibacteriales</taxon>
        <taxon>Nocardioidaceae</taxon>
        <taxon>Nocardioides</taxon>
    </lineage>
</organism>
<name>A0A4U2YVY8_9ACTN</name>
<feature type="transmembrane region" description="Helical" evidence="1">
    <location>
        <begin position="29"/>
        <end position="52"/>
    </location>
</feature>